<accession>A0A9P6JXF8</accession>
<dbReference type="AlphaFoldDB" id="A0A9P6JXF8"/>
<gene>
    <name evidence="2" type="ORF">EC957_011200</name>
</gene>
<proteinExistence type="predicted"/>
<dbReference type="Gene3D" id="1.10.443.20">
    <property type="entry name" value="Centromere DNA-binding protein complex CBF3 subunit, domain 2"/>
    <property type="match status" value="1"/>
</dbReference>
<evidence type="ECO:0000256" key="1">
    <source>
        <dbReference type="SAM" id="MobiDB-lite"/>
    </source>
</evidence>
<name>A0A9P6JXF8_9FUNG</name>
<feature type="compositionally biased region" description="Polar residues" evidence="1">
    <location>
        <begin position="227"/>
        <end position="248"/>
    </location>
</feature>
<feature type="region of interest" description="Disordered" evidence="1">
    <location>
        <begin position="210"/>
        <end position="250"/>
    </location>
</feature>
<evidence type="ECO:0008006" key="4">
    <source>
        <dbReference type="Google" id="ProtNLM"/>
    </source>
</evidence>
<dbReference type="EMBL" id="JAAAXW010000764">
    <property type="protein sequence ID" value="KAF9536374.1"/>
    <property type="molecule type" value="Genomic_DNA"/>
</dbReference>
<reference evidence="2" key="1">
    <citation type="journal article" date="2020" name="Fungal Divers.">
        <title>Resolving the Mortierellaceae phylogeny through synthesis of multi-gene phylogenetics and phylogenomics.</title>
        <authorList>
            <person name="Vandepol N."/>
            <person name="Liber J."/>
            <person name="Desiro A."/>
            <person name="Na H."/>
            <person name="Kennedy M."/>
            <person name="Barry K."/>
            <person name="Grigoriev I.V."/>
            <person name="Miller A.N."/>
            <person name="O'Donnell K."/>
            <person name="Stajich J.E."/>
            <person name="Bonito G."/>
        </authorList>
    </citation>
    <scope>NUCLEOTIDE SEQUENCE</scope>
    <source>
        <strain evidence="2">NRRL 2591</strain>
    </source>
</reference>
<protein>
    <recommendedName>
        <fullName evidence="4">Ndc10 domain-containing protein</fullName>
    </recommendedName>
</protein>
<dbReference type="Proteomes" id="UP000723463">
    <property type="component" value="Unassembled WGS sequence"/>
</dbReference>
<evidence type="ECO:0000313" key="2">
    <source>
        <dbReference type="EMBL" id="KAF9536374.1"/>
    </source>
</evidence>
<organism evidence="2 3">
    <name type="scientific">Mortierella hygrophila</name>
    <dbReference type="NCBI Taxonomy" id="979708"/>
    <lineage>
        <taxon>Eukaryota</taxon>
        <taxon>Fungi</taxon>
        <taxon>Fungi incertae sedis</taxon>
        <taxon>Mucoromycota</taxon>
        <taxon>Mortierellomycotina</taxon>
        <taxon>Mortierellomycetes</taxon>
        <taxon>Mortierellales</taxon>
        <taxon>Mortierellaceae</taxon>
        <taxon>Mortierella</taxon>
    </lineage>
</organism>
<comment type="caution">
    <text evidence="2">The sequence shown here is derived from an EMBL/GenBank/DDBJ whole genome shotgun (WGS) entry which is preliminary data.</text>
</comment>
<keyword evidence="3" id="KW-1185">Reference proteome</keyword>
<feature type="non-terminal residue" evidence="2">
    <location>
        <position position="633"/>
    </location>
</feature>
<dbReference type="GO" id="GO:0003677">
    <property type="term" value="F:DNA binding"/>
    <property type="evidence" value="ECO:0007669"/>
    <property type="project" value="InterPro"/>
</dbReference>
<sequence>MVATPAQRKRYVTPPTTPAAGPTHKKQRRAATFNNVDRDEDDNSDNSDSNDDSHDDGDCRPFNMKIRAEIVRMAKSSKNLPDLEKPMGPGRAKQPYYRMTLARKMQHRRLKQGTPAEDENDDRPCAGLYTNKVFTDYVIKRIAPGTSYKGIVGFKRPGYTDPSLDQPGPAKKQGQEQIVDVDVDSLDSFMKSKHLASDLSKLCNWTFMEQPTEPKGTEPVDDGGAGSSTTQQQWEGTPEMSQDNSKNGENVVIPPVAMIGSIAEKTQVLENAPVDMHGKKLLRIPPAYGTTETALKAMRARTCTFPNNERSPRDDPLIRKAYRDYRRCLVYDEVFKGSTRQGSGLVRDPYTERQLITMLAFTWRQQASLPAPLPPNSMKEKRSYDTTSRFPHIREHFCIAARHHMVLRDEDLRNMNLSDCSSIDETRYVPGSERAAGLGFCFHKGKTNPDGKRVYAAAFRNKNFIRCPVGAFAFYMLERFQIEQDYDNDGMDPYWRDTCVREMQGHNPDKVDDKDTYDDRILPAASASNSTDARTLTDRRKFLILLLRMRKVILQDAVLYLEPNSKGQTLTNKLLRLDLFSSDAFKDFQLQLLEAIESHRLKDPIISTKVPIDGPALTTGINVVGSSLKEMSQ</sequence>
<feature type="region of interest" description="Disordered" evidence="1">
    <location>
        <begin position="1"/>
        <end position="63"/>
    </location>
</feature>
<dbReference type="InterPro" id="IPR038279">
    <property type="entry name" value="Ndc10_dom2_sf"/>
</dbReference>
<feature type="region of interest" description="Disordered" evidence="1">
    <location>
        <begin position="74"/>
        <end position="93"/>
    </location>
</feature>
<evidence type="ECO:0000313" key="3">
    <source>
        <dbReference type="Proteomes" id="UP000723463"/>
    </source>
</evidence>
<feature type="compositionally biased region" description="Acidic residues" evidence="1">
    <location>
        <begin position="38"/>
        <end position="55"/>
    </location>
</feature>